<dbReference type="EMBL" id="JAUSYA010000001">
    <property type="protein sequence ID" value="MDQ0687401.1"/>
    <property type="molecule type" value="Genomic_DNA"/>
</dbReference>
<evidence type="ECO:0000256" key="1">
    <source>
        <dbReference type="SAM" id="MobiDB-lite"/>
    </source>
</evidence>
<feature type="compositionally biased region" description="Polar residues" evidence="1">
    <location>
        <begin position="30"/>
        <end position="42"/>
    </location>
</feature>
<dbReference type="Proteomes" id="UP001243364">
    <property type="component" value="Unassembled WGS sequence"/>
</dbReference>
<reference evidence="2 3" key="1">
    <citation type="submission" date="2023-07" db="EMBL/GenBank/DDBJ databases">
        <title>Comparative genomics of wheat-associated soil bacteria to identify genetic determinants of phenazine resistance.</title>
        <authorList>
            <person name="Mouncey N."/>
        </authorList>
    </citation>
    <scope>NUCLEOTIDE SEQUENCE [LARGE SCALE GENOMIC DNA]</scope>
    <source>
        <strain evidence="2 3">W4I19-2</strain>
    </source>
</reference>
<keyword evidence="3" id="KW-1185">Reference proteome</keyword>
<proteinExistence type="predicted"/>
<sequence>MSADRQGCVMWLPISGARAGQMVTPGRESPVTSNDFTSIDVF</sequence>
<protein>
    <submittedName>
        <fullName evidence="2">Uncharacterized protein</fullName>
    </submittedName>
</protein>
<evidence type="ECO:0000313" key="3">
    <source>
        <dbReference type="Proteomes" id="UP001243364"/>
    </source>
</evidence>
<gene>
    <name evidence="2" type="ORF">QFZ56_006364</name>
</gene>
<dbReference type="RefSeq" id="WP_307047397.1">
    <property type="nucleotide sequence ID" value="NZ_JAUSYA010000001.1"/>
</dbReference>
<name>A0ABU0QB54_STRAH</name>
<accession>A0ABU0QB54</accession>
<organism evidence="2 3">
    <name type="scientific">Streptomyces achromogenes</name>
    <dbReference type="NCBI Taxonomy" id="67255"/>
    <lineage>
        <taxon>Bacteria</taxon>
        <taxon>Bacillati</taxon>
        <taxon>Actinomycetota</taxon>
        <taxon>Actinomycetes</taxon>
        <taxon>Kitasatosporales</taxon>
        <taxon>Streptomycetaceae</taxon>
        <taxon>Streptomyces</taxon>
    </lineage>
</organism>
<evidence type="ECO:0000313" key="2">
    <source>
        <dbReference type="EMBL" id="MDQ0687401.1"/>
    </source>
</evidence>
<comment type="caution">
    <text evidence="2">The sequence shown here is derived from an EMBL/GenBank/DDBJ whole genome shotgun (WGS) entry which is preliminary data.</text>
</comment>
<feature type="region of interest" description="Disordered" evidence="1">
    <location>
        <begin position="21"/>
        <end position="42"/>
    </location>
</feature>